<dbReference type="InterPro" id="IPR036249">
    <property type="entry name" value="Thioredoxin-like_sf"/>
</dbReference>
<dbReference type="Pfam" id="PF00462">
    <property type="entry name" value="Glutaredoxin"/>
    <property type="match status" value="1"/>
</dbReference>
<reference evidence="2 3" key="1">
    <citation type="submission" date="2019-02" db="EMBL/GenBank/DDBJ databases">
        <authorList>
            <person name="Rowley M."/>
            <person name="Stucki C."/>
            <person name="Ghiringhelli B."/>
            <person name="Naegele L."/>
            <person name="Emmons C.B."/>
            <person name="Slowan-Pomeroy T."/>
            <person name="Briggs L.A."/>
            <person name="Garlena R.A."/>
            <person name="Russell D.A."/>
            <person name="Pope W.H."/>
            <person name="Molloy S.D."/>
            <person name="Jacobs-Sera D."/>
            <person name="Hatfull G.F."/>
        </authorList>
    </citation>
    <scope>NUCLEOTIDE SEQUENCE [LARGE SCALE GENOMIC DNA]</scope>
</reference>
<gene>
    <name evidence="2" type="primary">100</name>
    <name evidence="2" type="ORF">SEA_BRUTONGASTER_100</name>
</gene>
<evidence type="ECO:0000313" key="2">
    <source>
        <dbReference type="EMBL" id="QBP33315.1"/>
    </source>
</evidence>
<protein>
    <submittedName>
        <fullName evidence="2">NrdH-like glutaredoxin</fullName>
    </submittedName>
</protein>
<proteinExistence type="predicted"/>
<evidence type="ECO:0000259" key="1">
    <source>
        <dbReference type="Pfam" id="PF00462"/>
    </source>
</evidence>
<dbReference type="Proteomes" id="UP000295568">
    <property type="component" value="Segment"/>
</dbReference>
<accession>A0A482JHA7</accession>
<keyword evidence="3" id="KW-1185">Reference proteome</keyword>
<dbReference type="InterPro" id="IPR002109">
    <property type="entry name" value="Glutaredoxin"/>
</dbReference>
<dbReference type="RefSeq" id="YP_009820614.1">
    <property type="nucleotide sequence ID" value="NC_048169.1"/>
</dbReference>
<dbReference type="SUPFAM" id="SSF52833">
    <property type="entry name" value="Thioredoxin-like"/>
    <property type="match status" value="1"/>
</dbReference>
<evidence type="ECO:0000313" key="3">
    <source>
        <dbReference type="Proteomes" id="UP000295568"/>
    </source>
</evidence>
<dbReference type="PROSITE" id="PS51354">
    <property type="entry name" value="GLUTAREDOXIN_2"/>
    <property type="match status" value="1"/>
</dbReference>
<dbReference type="Gene3D" id="3.40.30.10">
    <property type="entry name" value="Glutaredoxin"/>
    <property type="match status" value="1"/>
</dbReference>
<name>A0A482JHA7_9CAUD</name>
<sequence length="101" mass="11453">MDSIMSQPYKIIVYSKPACVQCNAVKKWLDERQIAYETFDVTTDDGAEGFAKITGWGYQQVPVTVVRDTETSELVEHFGGNAVSKLLGYFPKDQFPRIKKK</sequence>
<dbReference type="GeneID" id="55012056"/>
<dbReference type="KEGG" id="vg:55012056"/>
<dbReference type="EMBL" id="MK524501">
    <property type="protein sequence ID" value="QBP33315.1"/>
    <property type="molecule type" value="Genomic_DNA"/>
</dbReference>
<organism evidence="2 3">
    <name type="scientific">Gordonia phage BrutonGaster</name>
    <dbReference type="NCBI Taxonomy" id="2530116"/>
    <lineage>
        <taxon>Viruses</taxon>
        <taxon>Duplodnaviria</taxon>
        <taxon>Heunggongvirae</taxon>
        <taxon>Uroviricota</taxon>
        <taxon>Caudoviricetes</taxon>
        <taxon>Oneupvirus</taxon>
        <taxon>Oneupvirus brutongaster</taxon>
    </lineage>
</organism>
<dbReference type="CDD" id="cd02976">
    <property type="entry name" value="NrdH"/>
    <property type="match status" value="1"/>
</dbReference>
<feature type="domain" description="Glutaredoxin" evidence="1">
    <location>
        <begin position="11"/>
        <end position="68"/>
    </location>
</feature>